<dbReference type="Proteomes" id="UP000305906">
    <property type="component" value="Unassembled WGS sequence"/>
</dbReference>
<dbReference type="EMBL" id="VBZC01000012">
    <property type="protein sequence ID" value="TLS45701.1"/>
    <property type="molecule type" value="Genomic_DNA"/>
</dbReference>
<organism evidence="2 3">
    <name type="scientific">Streptomyces montanus</name>
    <dbReference type="NCBI Taxonomy" id="2580423"/>
    <lineage>
        <taxon>Bacteria</taxon>
        <taxon>Bacillati</taxon>
        <taxon>Actinomycetota</taxon>
        <taxon>Actinomycetes</taxon>
        <taxon>Kitasatosporales</taxon>
        <taxon>Streptomycetaceae</taxon>
        <taxon>Streptomyces</taxon>
    </lineage>
</organism>
<dbReference type="PRINTS" id="PR00368">
    <property type="entry name" value="FADPNR"/>
</dbReference>
<gene>
    <name evidence="2" type="ORF">FE633_13105</name>
</gene>
<sequence>MNAPSYDTDVLVVGAGPAGVAAAVMAASLNLRTMVLEAGPVGGKLHRISSLENVPGSWSTGPQLAEALAADLERLEKAGRCTVVEGLAAKTSGHDDRAELALDDGRVLTAEFIVVATGVTDLAPADAEWITASPDFFAPPLWRATPQELTGRTYVLGGDRPLGTWLRAHPKVTTTLHVLCPPADTYKAAEVEDDNRVRLVPVSHAAITKPTYGGGWTVTVNDQDGTKTIYAAMSVLNNLGNKPAALGGLVSGEDGYCPPRQQHRRIRIAGDLRSARYQRVATAQGSGAEAVLAYYYDTALPGGGGIR</sequence>
<dbReference type="AlphaFoldDB" id="A0A5R9FQS9"/>
<reference evidence="2 3" key="1">
    <citation type="submission" date="2019-05" db="EMBL/GenBank/DDBJ databases">
        <title>Streptomyces sp. NEAU-C151, a novel actinomycete isolated from soil.</title>
        <authorList>
            <person name="Han L."/>
            <person name="Jiang H."/>
        </authorList>
    </citation>
    <scope>NUCLEOTIDE SEQUENCE [LARGE SCALE GENOMIC DNA]</scope>
    <source>
        <strain evidence="2 3">NEAU-C151</strain>
    </source>
</reference>
<comment type="caution">
    <text evidence="2">The sequence shown here is derived from an EMBL/GenBank/DDBJ whole genome shotgun (WGS) entry which is preliminary data.</text>
</comment>
<protein>
    <submittedName>
        <fullName evidence="2">FAD-binding protein</fullName>
    </submittedName>
</protein>
<dbReference type="Pfam" id="PF07992">
    <property type="entry name" value="Pyr_redox_2"/>
    <property type="match status" value="1"/>
</dbReference>
<proteinExistence type="predicted"/>
<dbReference type="GO" id="GO:0050660">
    <property type="term" value="F:flavin adenine dinucleotide binding"/>
    <property type="evidence" value="ECO:0007669"/>
    <property type="project" value="TreeGrafter"/>
</dbReference>
<accession>A0A5R9FQS9</accession>
<dbReference type="PANTHER" id="PTHR43014:SF2">
    <property type="entry name" value="MERCURIC REDUCTASE"/>
    <property type="match status" value="1"/>
</dbReference>
<dbReference type="PRINTS" id="PR00469">
    <property type="entry name" value="PNDRDTASEII"/>
</dbReference>
<dbReference type="SUPFAM" id="SSF51905">
    <property type="entry name" value="FAD/NAD(P)-binding domain"/>
    <property type="match status" value="1"/>
</dbReference>
<dbReference type="RefSeq" id="WP_138045292.1">
    <property type="nucleotide sequence ID" value="NZ_VBZC01000012.1"/>
</dbReference>
<evidence type="ECO:0000313" key="2">
    <source>
        <dbReference type="EMBL" id="TLS45701.1"/>
    </source>
</evidence>
<evidence type="ECO:0000313" key="3">
    <source>
        <dbReference type="Proteomes" id="UP000305906"/>
    </source>
</evidence>
<dbReference type="GO" id="GO:0003955">
    <property type="term" value="F:NAD(P)H dehydrogenase (quinone) activity"/>
    <property type="evidence" value="ECO:0007669"/>
    <property type="project" value="TreeGrafter"/>
</dbReference>
<dbReference type="InterPro" id="IPR036188">
    <property type="entry name" value="FAD/NAD-bd_sf"/>
</dbReference>
<feature type="domain" description="FAD/NAD(P)-binding" evidence="1">
    <location>
        <begin position="9"/>
        <end position="122"/>
    </location>
</feature>
<dbReference type="PANTHER" id="PTHR43014">
    <property type="entry name" value="MERCURIC REDUCTASE"/>
    <property type="match status" value="1"/>
</dbReference>
<dbReference type="Gene3D" id="3.50.50.60">
    <property type="entry name" value="FAD/NAD(P)-binding domain"/>
    <property type="match status" value="2"/>
</dbReference>
<evidence type="ECO:0000259" key="1">
    <source>
        <dbReference type="Pfam" id="PF07992"/>
    </source>
</evidence>
<keyword evidence="3" id="KW-1185">Reference proteome</keyword>
<dbReference type="InterPro" id="IPR023753">
    <property type="entry name" value="FAD/NAD-binding_dom"/>
</dbReference>
<name>A0A5R9FQS9_9ACTN</name>